<protein>
    <recommendedName>
        <fullName evidence="3">Histone-lysine N-methyltransferase SETMAR</fullName>
    </recommendedName>
</protein>
<dbReference type="InterPro" id="IPR052709">
    <property type="entry name" value="Transposase-MT_Hybrid"/>
</dbReference>
<evidence type="ECO:0008006" key="3">
    <source>
        <dbReference type="Google" id="ProtNLM"/>
    </source>
</evidence>
<comment type="caution">
    <text evidence="1">The sequence shown here is derived from an EMBL/GenBank/DDBJ whole genome shotgun (WGS) entry which is preliminary data.</text>
</comment>
<organism evidence="1 2">
    <name type="scientific">Araneus ventricosus</name>
    <name type="common">Orbweaver spider</name>
    <name type="synonym">Epeira ventricosa</name>
    <dbReference type="NCBI Taxonomy" id="182803"/>
    <lineage>
        <taxon>Eukaryota</taxon>
        <taxon>Metazoa</taxon>
        <taxon>Ecdysozoa</taxon>
        <taxon>Arthropoda</taxon>
        <taxon>Chelicerata</taxon>
        <taxon>Arachnida</taxon>
        <taxon>Araneae</taxon>
        <taxon>Araneomorphae</taxon>
        <taxon>Entelegynae</taxon>
        <taxon>Araneoidea</taxon>
        <taxon>Araneidae</taxon>
        <taxon>Araneus</taxon>
    </lineage>
</organism>
<dbReference type="GO" id="GO:0003676">
    <property type="term" value="F:nucleic acid binding"/>
    <property type="evidence" value="ECO:0007669"/>
    <property type="project" value="InterPro"/>
</dbReference>
<proteinExistence type="predicted"/>
<dbReference type="InterPro" id="IPR036397">
    <property type="entry name" value="RNaseH_sf"/>
</dbReference>
<accession>A0A4Y2GJX4</accession>
<dbReference type="Proteomes" id="UP000499080">
    <property type="component" value="Unassembled WGS sequence"/>
</dbReference>
<dbReference type="EMBL" id="BGPR01001427">
    <property type="protein sequence ID" value="GBM53661.1"/>
    <property type="molecule type" value="Genomic_DNA"/>
</dbReference>
<dbReference type="AlphaFoldDB" id="A0A4Y2GJX4"/>
<reference evidence="1 2" key="1">
    <citation type="journal article" date="2019" name="Sci. Rep.">
        <title>Orb-weaving spider Araneus ventricosus genome elucidates the spidroin gene catalogue.</title>
        <authorList>
            <person name="Kono N."/>
            <person name="Nakamura H."/>
            <person name="Ohtoshi R."/>
            <person name="Moran D.A.P."/>
            <person name="Shinohara A."/>
            <person name="Yoshida Y."/>
            <person name="Fujiwara M."/>
            <person name="Mori M."/>
            <person name="Tomita M."/>
            <person name="Arakawa K."/>
        </authorList>
    </citation>
    <scope>NUCLEOTIDE SEQUENCE [LARGE SCALE GENOMIC DNA]</scope>
</reference>
<gene>
    <name evidence="1" type="ORF">AVEN_101666_1</name>
</gene>
<sequence length="160" mass="18518">MQSLRQAVVIYHEVETDAGSFRSSCTGRADVHEENRTGRPSVISDVLLRRTEEGIKANRLLTLRDVIKSYRKYLRRAIQNKRRDMLASGVCLLHDSARPHTAHKTEALLKRFKWEVLDNPPYSTGLAPSDFHLFLHLKRHLAGQNFHDDDENKNGFDNRR</sequence>
<evidence type="ECO:0000313" key="1">
    <source>
        <dbReference type="EMBL" id="GBM53661.1"/>
    </source>
</evidence>
<name>A0A4Y2GJX4_ARAVE</name>
<keyword evidence="2" id="KW-1185">Reference proteome</keyword>
<dbReference type="Gene3D" id="3.30.420.10">
    <property type="entry name" value="Ribonuclease H-like superfamily/Ribonuclease H"/>
    <property type="match status" value="1"/>
</dbReference>
<dbReference type="PANTHER" id="PTHR46060:SF1">
    <property type="entry name" value="MARINER MOS1 TRANSPOSASE-LIKE PROTEIN"/>
    <property type="match status" value="1"/>
</dbReference>
<dbReference type="OrthoDB" id="10017160at2759"/>
<evidence type="ECO:0000313" key="2">
    <source>
        <dbReference type="Proteomes" id="UP000499080"/>
    </source>
</evidence>
<dbReference type="PANTHER" id="PTHR46060">
    <property type="entry name" value="MARINER MOS1 TRANSPOSASE-LIKE PROTEIN"/>
    <property type="match status" value="1"/>
</dbReference>